<dbReference type="InterPro" id="IPR009060">
    <property type="entry name" value="UBA-like_sf"/>
</dbReference>
<feature type="region of interest" description="Disordered" evidence="2">
    <location>
        <begin position="217"/>
        <end position="238"/>
    </location>
</feature>
<dbReference type="Gene3D" id="3.10.20.90">
    <property type="entry name" value="Phosphatidylinositol 3-kinase Catalytic Subunit, Chain A, domain 1"/>
    <property type="match status" value="1"/>
</dbReference>
<evidence type="ECO:0000259" key="3">
    <source>
        <dbReference type="PROSITE" id="PS50033"/>
    </source>
</evidence>
<dbReference type="PROSITE" id="PS50033">
    <property type="entry name" value="UBX"/>
    <property type="match status" value="1"/>
</dbReference>
<reference evidence="5" key="1">
    <citation type="submission" date="2017-07" db="EMBL/GenBank/DDBJ databases">
        <title>Taro Niue Genome Assembly and Annotation.</title>
        <authorList>
            <person name="Atibalentja N."/>
            <person name="Keating K."/>
            <person name="Fields C.J."/>
        </authorList>
    </citation>
    <scope>NUCLEOTIDE SEQUENCE</scope>
    <source>
        <strain evidence="5">Niue_2</strain>
        <tissue evidence="5">Leaf</tissue>
    </source>
</reference>
<dbReference type="InterPro" id="IPR036241">
    <property type="entry name" value="NSFL1C_SEP_dom_sf"/>
</dbReference>
<name>A0A843WHA3_COLES</name>
<dbReference type="InterPro" id="IPR029071">
    <property type="entry name" value="Ubiquitin-like_domsf"/>
</dbReference>
<feature type="compositionally biased region" description="Gly residues" evidence="2">
    <location>
        <begin position="1"/>
        <end position="16"/>
    </location>
</feature>
<dbReference type="AlphaFoldDB" id="A0A843WHA3"/>
<dbReference type="GO" id="GO:0061025">
    <property type="term" value="P:membrane fusion"/>
    <property type="evidence" value="ECO:0007669"/>
    <property type="project" value="TreeGrafter"/>
</dbReference>
<dbReference type="SUPFAM" id="SSF46934">
    <property type="entry name" value="UBA-like"/>
    <property type="match status" value="1"/>
</dbReference>
<keyword evidence="6" id="KW-1185">Reference proteome</keyword>
<dbReference type="PANTHER" id="PTHR23333:SF20">
    <property type="entry name" value="NSFL1 COFACTOR P47"/>
    <property type="match status" value="1"/>
</dbReference>
<dbReference type="SUPFAM" id="SSF54236">
    <property type="entry name" value="Ubiquitin-like"/>
    <property type="match status" value="1"/>
</dbReference>
<dbReference type="PANTHER" id="PTHR23333">
    <property type="entry name" value="UBX DOMAIN CONTAINING PROTEIN"/>
    <property type="match status" value="1"/>
</dbReference>
<dbReference type="InterPro" id="IPR012989">
    <property type="entry name" value="SEP_domain"/>
</dbReference>
<dbReference type="SUPFAM" id="SSF102848">
    <property type="entry name" value="NSFL1 (p97 ATPase) cofactor p47, SEP domain"/>
    <property type="match status" value="1"/>
</dbReference>
<feature type="compositionally biased region" description="Low complexity" evidence="2">
    <location>
        <begin position="135"/>
        <end position="151"/>
    </location>
</feature>
<dbReference type="GO" id="GO:0005634">
    <property type="term" value="C:nucleus"/>
    <property type="evidence" value="ECO:0007669"/>
    <property type="project" value="TreeGrafter"/>
</dbReference>
<evidence type="ECO:0000313" key="5">
    <source>
        <dbReference type="EMBL" id="MQM10863.1"/>
    </source>
</evidence>
<dbReference type="GO" id="GO:0005829">
    <property type="term" value="C:cytosol"/>
    <property type="evidence" value="ECO:0007669"/>
    <property type="project" value="TreeGrafter"/>
</dbReference>
<feature type="region of interest" description="Disordered" evidence="2">
    <location>
        <begin position="329"/>
        <end position="372"/>
    </location>
</feature>
<dbReference type="OrthoDB" id="25887at2759"/>
<dbReference type="InterPro" id="IPR001012">
    <property type="entry name" value="UBX_dom"/>
</dbReference>
<dbReference type="EMBL" id="NMUH01004800">
    <property type="protein sequence ID" value="MQM10863.1"/>
    <property type="molecule type" value="Genomic_DNA"/>
</dbReference>
<feature type="domain" description="UBX" evidence="3">
    <location>
        <begin position="373"/>
        <end position="450"/>
    </location>
</feature>
<evidence type="ECO:0008006" key="7">
    <source>
        <dbReference type="Google" id="ProtNLM"/>
    </source>
</evidence>
<dbReference type="Gene3D" id="1.10.8.10">
    <property type="entry name" value="DNA helicase RuvA subunit, C-terminal domain"/>
    <property type="match status" value="1"/>
</dbReference>
<dbReference type="GO" id="GO:0043130">
    <property type="term" value="F:ubiquitin binding"/>
    <property type="evidence" value="ECO:0007669"/>
    <property type="project" value="TreeGrafter"/>
</dbReference>
<dbReference type="SMART" id="SM00166">
    <property type="entry name" value="UBX"/>
    <property type="match status" value="1"/>
</dbReference>
<evidence type="ECO:0000313" key="6">
    <source>
        <dbReference type="Proteomes" id="UP000652761"/>
    </source>
</evidence>
<dbReference type="FunFam" id="3.10.20.90:FF:000179">
    <property type="entry name" value="Plant UBX domain-containing protein 4"/>
    <property type="match status" value="1"/>
</dbReference>
<feature type="compositionally biased region" description="Low complexity" evidence="2">
    <location>
        <begin position="72"/>
        <end position="89"/>
    </location>
</feature>
<proteinExistence type="predicted"/>
<organism evidence="5 6">
    <name type="scientific">Colocasia esculenta</name>
    <name type="common">Wild taro</name>
    <name type="synonym">Arum esculentum</name>
    <dbReference type="NCBI Taxonomy" id="4460"/>
    <lineage>
        <taxon>Eukaryota</taxon>
        <taxon>Viridiplantae</taxon>
        <taxon>Streptophyta</taxon>
        <taxon>Embryophyta</taxon>
        <taxon>Tracheophyta</taxon>
        <taxon>Spermatophyta</taxon>
        <taxon>Magnoliopsida</taxon>
        <taxon>Liliopsida</taxon>
        <taxon>Araceae</taxon>
        <taxon>Aroideae</taxon>
        <taxon>Colocasieae</taxon>
        <taxon>Colocasia</taxon>
    </lineage>
</organism>
<comment type="caution">
    <text evidence="5">The sequence shown here is derived from an EMBL/GenBank/DDBJ whole genome shotgun (WGS) entry which is preliminary data.</text>
</comment>
<accession>A0A843WHA3</accession>
<protein>
    <recommendedName>
        <fullName evidence="7">Plant UBX domain-containing protein 4</fullName>
    </recommendedName>
</protein>
<evidence type="ECO:0000259" key="4">
    <source>
        <dbReference type="PROSITE" id="PS51399"/>
    </source>
</evidence>
<dbReference type="GO" id="GO:0051117">
    <property type="term" value="F:ATPase binding"/>
    <property type="evidence" value="ECO:0007669"/>
    <property type="project" value="UniProtKB-ARBA"/>
</dbReference>
<dbReference type="GO" id="GO:0000045">
    <property type="term" value="P:autophagosome assembly"/>
    <property type="evidence" value="ECO:0007669"/>
    <property type="project" value="TreeGrafter"/>
</dbReference>
<evidence type="ECO:0000256" key="2">
    <source>
        <dbReference type="SAM" id="MobiDB-lite"/>
    </source>
</evidence>
<dbReference type="Pfam" id="PF14555">
    <property type="entry name" value="UBA_4"/>
    <property type="match status" value="1"/>
</dbReference>
<dbReference type="GO" id="GO:0031468">
    <property type="term" value="P:nuclear membrane reassembly"/>
    <property type="evidence" value="ECO:0007669"/>
    <property type="project" value="TreeGrafter"/>
</dbReference>
<dbReference type="Pfam" id="PF08059">
    <property type="entry name" value="SEP"/>
    <property type="match status" value="1"/>
</dbReference>
<feature type="compositionally biased region" description="Polar residues" evidence="2">
    <location>
        <begin position="228"/>
        <end position="237"/>
    </location>
</feature>
<feature type="compositionally biased region" description="Low complexity" evidence="2">
    <location>
        <begin position="337"/>
        <end position="368"/>
    </location>
</feature>
<feature type="compositionally biased region" description="Acidic residues" evidence="2">
    <location>
        <begin position="100"/>
        <end position="111"/>
    </location>
</feature>
<dbReference type="FunFam" id="1.10.8.10:FF:000020">
    <property type="entry name" value="NSFL1 (p97) cofactor (p47)"/>
    <property type="match status" value="1"/>
</dbReference>
<dbReference type="Pfam" id="PF00789">
    <property type="entry name" value="UBX"/>
    <property type="match status" value="1"/>
</dbReference>
<gene>
    <name evidence="5" type="ORF">Taro_043758</name>
</gene>
<feature type="region of interest" description="Disordered" evidence="2">
    <location>
        <begin position="1"/>
        <end position="25"/>
    </location>
</feature>
<feature type="region of interest" description="Disordered" evidence="2">
    <location>
        <begin position="67"/>
        <end position="203"/>
    </location>
</feature>
<dbReference type="SMART" id="SM00553">
    <property type="entry name" value="SEP"/>
    <property type="match status" value="1"/>
</dbReference>
<dbReference type="FunFam" id="3.30.420.210:FF:000005">
    <property type="entry name" value="Plant UBX domain-containing protein 4"/>
    <property type="match status" value="1"/>
</dbReference>
<feature type="domain" description="SEP" evidence="4">
    <location>
        <begin position="256"/>
        <end position="320"/>
    </location>
</feature>
<dbReference type="GO" id="GO:0043161">
    <property type="term" value="P:proteasome-mediated ubiquitin-dependent protein catabolic process"/>
    <property type="evidence" value="ECO:0007669"/>
    <property type="project" value="TreeGrafter"/>
</dbReference>
<sequence>MSEGTGGGSAGGGGGIAHPPPQVDQQNLIESFCGITSSTPAEAIFFLESHSWQLDAALQSFFDAADDDDTARSLPPAVAAAASHPAAPASRRRRRRQLQEEEEDDEDDEEYVPPAADESTRQHPPTRSTVAAMASSSGSGRSSKPSRASGGRPPGGIRTLADLNRRSGRGSGSDTDDDSDGPQEYYTGGEKSGMLVQDPSKGNTDVDAIFEQARQMGTAQESIDHLRPSSSSKSFTGTGRLLTGETVEASPEPPESVIHEVVFWINGFTVNDGPLRRFDDPENAAFLESIKRSECPKELAPADRRTAVHVSLSRRDEKCPEPVKRFNPFGGVGRTLGAGSSTSSASPEAAAPASASAGPTGAPSSAAGLHVDDSLPSTSIQLRLADGTRMVARFNNFHTVGDIRGFIDASRPGSTRSYQLQTVGFPPKQLTDVTQTIEQAGLANSVVIQKL</sequence>
<dbReference type="GO" id="GO:0007030">
    <property type="term" value="P:Golgi organization"/>
    <property type="evidence" value="ECO:0007669"/>
    <property type="project" value="TreeGrafter"/>
</dbReference>
<evidence type="ECO:0000256" key="1">
    <source>
        <dbReference type="ARBA" id="ARBA00022786"/>
    </source>
</evidence>
<dbReference type="CDD" id="cd01770">
    <property type="entry name" value="UBX_UBXN2"/>
    <property type="match status" value="1"/>
</dbReference>
<dbReference type="PROSITE" id="PS51399">
    <property type="entry name" value="SEP"/>
    <property type="match status" value="1"/>
</dbReference>
<keyword evidence="1" id="KW-0833">Ubl conjugation pathway</keyword>
<dbReference type="Gene3D" id="3.30.420.210">
    <property type="entry name" value="SEP domain"/>
    <property type="match status" value="1"/>
</dbReference>
<dbReference type="Proteomes" id="UP000652761">
    <property type="component" value="Unassembled WGS sequence"/>
</dbReference>